<sequence length="410" mass="44758">MTTVEVLVDEAGHTRLVGQAHVTRTRGEVSTTFLYDAGYLSGDGMAIDPAFPLAAGSQHQSGLVRAFSDSAPDRWGRNLIEKAERIRARQEGSAPRHLDDLDFLLGVSDNTRQGALRFRLPGREEFLGSPSTVPRLVSLPELLRAADDVASDDDPAAAVKRLLDTGTTGLGGARPKASVRLDDGSLAIAKFPHSSDDWDVMAWEATALGLLEGAGIRTPQHRLTRVGRRSVLILRRFDRTPSGERIGYISAMTATGSADGQHRDYADIAEAIRDHSLSPRQDHHKLFDRVVVSVALGNTDDHLRNHGFLAESGSWILSPAFDVNPNPDRSRPRSTSIMGADALPDEVEGLRALAQECSLTADQAAERMRRVASALLDWREQARRHRISEHEIATMAESIEPRLQAVTKAI</sequence>
<organism evidence="6 7">
    <name type="scientific">Kineosphaera limosa NBRC 100340</name>
    <dbReference type="NCBI Taxonomy" id="1184609"/>
    <lineage>
        <taxon>Bacteria</taxon>
        <taxon>Bacillati</taxon>
        <taxon>Actinomycetota</taxon>
        <taxon>Actinomycetes</taxon>
        <taxon>Micrococcales</taxon>
        <taxon>Dermatophilaceae</taxon>
        <taxon>Kineosphaera</taxon>
    </lineage>
</organism>
<evidence type="ECO:0000256" key="3">
    <source>
        <dbReference type="ARBA" id="ARBA00022777"/>
    </source>
</evidence>
<dbReference type="InterPro" id="IPR017508">
    <property type="entry name" value="HipA_N1"/>
</dbReference>
<dbReference type="OrthoDB" id="3182374at2"/>
<reference evidence="6 7" key="1">
    <citation type="submission" date="2012-08" db="EMBL/GenBank/DDBJ databases">
        <title>Whole genome shotgun sequence of Kineosphaera limosa NBRC 100340.</title>
        <authorList>
            <person name="Yoshida I."/>
            <person name="Isaki S."/>
            <person name="Hosoyama A."/>
            <person name="Tsuchikane K."/>
            <person name="Katsumata H."/>
            <person name="Ando Y."/>
            <person name="Ohji S."/>
            <person name="Hamada M."/>
            <person name="Tamura T."/>
            <person name="Yamazoe A."/>
            <person name="Yamazaki S."/>
            <person name="Fujita N."/>
        </authorList>
    </citation>
    <scope>NUCLEOTIDE SEQUENCE [LARGE SCALE GENOMIC DNA]</scope>
    <source>
        <strain evidence="6 7">NBRC 100340</strain>
    </source>
</reference>
<keyword evidence="7" id="KW-1185">Reference proteome</keyword>
<dbReference type="InterPro" id="IPR012893">
    <property type="entry name" value="HipA-like_C"/>
</dbReference>
<dbReference type="RefSeq" id="WP_006592594.1">
    <property type="nucleotide sequence ID" value="NZ_BAHD01000031.1"/>
</dbReference>
<feature type="domain" description="HipA-like C-terminal" evidence="4">
    <location>
        <begin position="169"/>
        <end position="375"/>
    </location>
</feature>
<evidence type="ECO:0000259" key="4">
    <source>
        <dbReference type="Pfam" id="PF07804"/>
    </source>
</evidence>
<dbReference type="Gene3D" id="1.10.1070.20">
    <property type="match status" value="1"/>
</dbReference>
<dbReference type="InterPro" id="IPR052028">
    <property type="entry name" value="HipA_Ser/Thr_kinase"/>
</dbReference>
<evidence type="ECO:0000313" key="6">
    <source>
        <dbReference type="EMBL" id="GAB96062.1"/>
    </source>
</evidence>
<evidence type="ECO:0000259" key="5">
    <source>
        <dbReference type="Pfam" id="PF13657"/>
    </source>
</evidence>
<dbReference type="PANTHER" id="PTHR37419:SF8">
    <property type="entry name" value="TOXIN YJJJ"/>
    <property type="match status" value="1"/>
</dbReference>
<accession>K6WVC2</accession>
<name>K6WVC2_9MICO</name>
<evidence type="ECO:0000256" key="2">
    <source>
        <dbReference type="ARBA" id="ARBA00022679"/>
    </source>
</evidence>
<dbReference type="EMBL" id="BAHD01000031">
    <property type="protein sequence ID" value="GAB96062.1"/>
    <property type="molecule type" value="Genomic_DNA"/>
</dbReference>
<dbReference type="Pfam" id="PF07804">
    <property type="entry name" value="HipA_C"/>
    <property type="match status" value="1"/>
</dbReference>
<dbReference type="STRING" id="1184609.KILIM_031_00340"/>
<gene>
    <name evidence="6" type="ORF">KILIM_031_00340</name>
</gene>
<keyword evidence="3" id="KW-0418">Kinase</keyword>
<proteinExistence type="inferred from homology"/>
<dbReference type="GO" id="GO:0005829">
    <property type="term" value="C:cytosol"/>
    <property type="evidence" value="ECO:0007669"/>
    <property type="project" value="TreeGrafter"/>
</dbReference>
<dbReference type="GO" id="GO:0004674">
    <property type="term" value="F:protein serine/threonine kinase activity"/>
    <property type="evidence" value="ECO:0007669"/>
    <property type="project" value="TreeGrafter"/>
</dbReference>
<dbReference type="PANTHER" id="PTHR37419">
    <property type="entry name" value="SERINE/THREONINE-PROTEIN KINASE TOXIN HIPA"/>
    <property type="match status" value="1"/>
</dbReference>
<evidence type="ECO:0000313" key="7">
    <source>
        <dbReference type="Proteomes" id="UP000008366"/>
    </source>
</evidence>
<protein>
    <recommendedName>
        <fullName evidence="8">HipA-like C-terminal domain-containing protein</fullName>
    </recommendedName>
</protein>
<comment type="caution">
    <text evidence="6">The sequence shown here is derived from an EMBL/GenBank/DDBJ whole genome shotgun (WGS) entry which is preliminary data.</text>
</comment>
<dbReference type="AlphaFoldDB" id="K6WVC2"/>
<dbReference type="Proteomes" id="UP000008366">
    <property type="component" value="Unassembled WGS sequence"/>
</dbReference>
<comment type="similarity">
    <text evidence="1">Belongs to the HipA Ser/Thr kinase family.</text>
</comment>
<feature type="domain" description="HipA N-terminal subdomain 1" evidence="5">
    <location>
        <begin position="21"/>
        <end position="91"/>
    </location>
</feature>
<evidence type="ECO:0000256" key="1">
    <source>
        <dbReference type="ARBA" id="ARBA00010164"/>
    </source>
</evidence>
<dbReference type="Pfam" id="PF13657">
    <property type="entry name" value="Couple_hipA"/>
    <property type="match status" value="1"/>
</dbReference>
<dbReference type="eggNOG" id="COG3550">
    <property type="taxonomic scope" value="Bacteria"/>
</dbReference>
<evidence type="ECO:0008006" key="8">
    <source>
        <dbReference type="Google" id="ProtNLM"/>
    </source>
</evidence>
<keyword evidence="2" id="KW-0808">Transferase</keyword>